<keyword evidence="9" id="KW-1185">Reference proteome</keyword>
<feature type="transmembrane region" description="Helical" evidence="6">
    <location>
        <begin position="343"/>
        <end position="364"/>
    </location>
</feature>
<dbReference type="AlphaFoldDB" id="A0A511XCY2"/>
<dbReference type="SUPFAM" id="SSF103473">
    <property type="entry name" value="MFS general substrate transporter"/>
    <property type="match status" value="1"/>
</dbReference>
<accession>A0A511XCY2</accession>
<evidence type="ECO:0000256" key="1">
    <source>
        <dbReference type="ARBA" id="ARBA00004651"/>
    </source>
</evidence>
<proteinExistence type="predicted"/>
<dbReference type="InterPro" id="IPR020846">
    <property type="entry name" value="MFS_dom"/>
</dbReference>
<feature type="transmembrane region" description="Helical" evidence="6">
    <location>
        <begin position="277"/>
        <end position="297"/>
    </location>
</feature>
<gene>
    <name evidence="8" type="ORF">ANI02nite_27080</name>
</gene>
<evidence type="ECO:0000256" key="6">
    <source>
        <dbReference type="SAM" id="Phobius"/>
    </source>
</evidence>
<feature type="transmembrane region" description="Helical" evidence="6">
    <location>
        <begin position="110"/>
        <end position="135"/>
    </location>
</feature>
<dbReference type="GO" id="GO:0022857">
    <property type="term" value="F:transmembrane transporter activity"/>
    <property type="evidence" value="ECO:0007669"/>
    <property type="project" value="InterPro"/>
</dbReference>
<evidence type="ECO:0000256" key="2">
    <source>
        <dbReference type="ARBA" id="ARBA00022475"/>
    </source>
</evidence>
<feature type="transmembrane region" description="Helical" evidence="6">
    <location>
        <begin position="248"/>
        <end position="270"/>
    </location>
</feature>
<feature type="transmembrane region" description="Helical" evidence="6">
    <location>
        <begin position="142"/>
        <end position="161"/>
    </location>
</feature>
<dbReference type="Pfam" id="PF07690">
    <property type="entry name" value="MFS_1"/>
    <property type="match status" value="1"/>
</dbReference>
<name>A0A511XCY2_9PROT</name>
<evidence type="ECO:0000256" key="5">
    <source>
        <dbReference type="ARBA" id="ARBA00023136"/>
    </source>
</evidence>
<evidence type="ECO:0000259" key="7">
    <source>
        <dbReference type="PROSITE" id="PS50850"/>
    </source>
</evidence>
<evidence type="ECO:0000313" key="8">
    <source>
        <dbReference type="EMBL" id="GEN60824.1"/>
    </source>
</evidence>
<dbReference type="STRING" id="1120919.GCA_000429165_02818"/>
<dbReference type="PROSITE" id="PS50850">
    <property type="entry name" value="MFS"/>
    <property type="match status" value="1"/>
</dbReference>
<dbReference type="InterPro" id="IPR050189">
    <property type="entry name" value="MFS_Efflux_Transporters"/>
</dbReference>
<organism evidence="8 9">
    <name type="scientific">Acetobacter nitrogenifigens DSM 23921 = NBRC 105050</name>
    <dbReference type="NCBI Taxonomy" id="1120919"/>
    <lineage>
        <taxon>Bacteria</taxon>
        <taxon>Pseudomonadati</taxon>
        <taxon>Pseudomonadota</taxon>
        <taxon>Alphaproteobacteria</taxon>
        <taxon>Acetobacterales</taxon>
        <taxon>Acetobacteraceae</taxon>
        <taxon>Acetobacter</taxon>
    </lineage>
</organism>
<sequence>MTASAVKQGQTTTGHALPILSLAVGTFGIGTGEFAMMGLLPDVARSMDASIPQCGNIVSAYAMGVVVGAPIISLASARMSRKQALILLTLWFAVTNILGTLAHSVGALEFWRFLAGLPHGTLFGGSALTAASLVAEGRRGKAVGHVFAGLTFANVVGAPLASLMGEYLSWRVAYLLVGAIALIAAFMIWRFIPRDDPRPGHSLLGELRAFGRKQIWYVLGVVMLGTGGMFCVYTYVSAALLHVTHVPLWSIPLFQGLWGVGMVVGAYVGASAIDRNPLGATIGAFIWNVVTLSLFAFALPHLWSVTIIIFLLGGTIALGPAMQMRLMAVAGDAQTMAASMNHAAFNLANALGAWVGAFVLASGFGYAATGWAGGGIAIMGLLLFLLSVRGEPRLERSTDSSVRFH</sequence>
<keyword evidence="5 6" id="KW-0472">Membrane</keyword>
<feature type="transmembrane region" description="Helical" evidence="6">
    <location>
        <begin position="57"/>
        <end position="77"/>
    </location>
</feature>
<dbReference type="CDD" id="cd17324">
    <property type="entry name" value="MFS_NepI_like"/>
    <property type="match status" value="1"/>
</dbReference>
<feature type="transmembrane region" description="Helical" evidence="6">
    <location>
        <begin position="303"/>
        <end position="322"/>
    </location>
</feature>
<protein>
    <submittedName>
        <fullName evidence="8">MFS transporter</fullName>
    </submittedName>
</protein>
<dbReference type="InterPro" id="IPR011701">
    <property type="entry name" value="MFS"/>
</dbReference>
<keyword evidence="3 6" id="KW-0812">Transmembrane</keyword>
<evidence type="ECO:0000256" key="3">
    <source>
        <dbReference type="ARBA" id="ARBA00022692"/>
    </source>
</evidence>
<feature type="transmembrane region" description="Helical" evidence="6">
    <location>
        <begin position="84"/>
        <end position="104"/>
    </location>
</feature>
<keyword evidence="2" id="KW-1003">Cell membrane</keyword>
<dbReference type="Gene3D" id="1.20.1250.20">
    <property type="entry name" value="MFS general substrate transporter like domains"/>
    <property type="match status" value="1"/>
</dbReference>
<dbReference type="PANTHER" id="PTHR43124">
    <property type="entry name" value="PURINE EFFLUX PUMP PBUE"/>
    <property type="match status" value="1"/>
</dbReference>
<dbReference type="PANTHER" id="PTHR43124:SF3">
    <property type="entry name" value="CHLORAMPHENICOL EFFLUX PUMP RV0191"/>
    <property type="match status" value="1"/>
</dbReference>
<evidence type="ECO:0000313" key="9">
    <source>
        <dbReference type="Proteomes" id="UP000321635"/>
    </source>
</evidence>
<keyword evidence="4 6" id="KW-1133">Transmembrane helix</keyword>
<feature type="domain" description="Major facilitator superfamily (MFS) profile" evidence="7">
    <location>
        <begin position="18"/>
        <end position="392"/>
    </location>
</feature>
<dbReference type="GO" id="GO:0005886">
    <property type="term" value="C:plasma membrane"/>
    <property type="evidence" value="ECO:0007669"/>
    <property type="project" value="UniProtKB-SubCell"/>
</dbReference>
<dbReference type="RefSeq" id="WP_026398427.1">
    <property type="nucleotide sequence ID" value="NZ_AUBI01000012.1"/>
</dbReference>
<dbReference type="Proteomes" id="UP000321635">
    <property type="component" value="Unassembled WGS sequence"/>
</dbReference>
<reference evidence="8 9" key="1">
    <citation type="submission" date="2019-07" db="EMBL/GenBank/DDBJ databases">
        <title>Whole genome shotgun sequence of Acetobacter nitrogenifigens NBRC 105050.</title>
        <authorList>
            <person name="Hosoyama A."/>
            <person name="Uohara A."/>
            <person name="Ohji S."/>
            <person name="Ichikawa N."/>
        </authorList>
    </citation>
    <scope>NUCLEOTIDE SEQUENCE [LARGE SCALE GENOMIC DNA]</scope>
    <source>
        <strain evidence="8 9">NBRC 105050</strain>
    </source>
</reference>
<feature type="transmembrane region" description="Helical" evidence="6">
    <location>
        <begin position="370"/>
        <end position="388"/>
    </location>
</feature>
<dbReference type="EMBL" id="BJYF01000021">
    <property type="protein sequence ID" value="GEN60824.1"/>
    <property type="molecule type" value="Genomic_DNA"/>
</dbReference>
<dbReference type="InterPro" id="IPR036259">
    <property type="entry name" value="MFS_trans_sf"/>
</dbReference>
<feature type="transmembrane region" description="Helical" evidence="6">
    <location>
        <begin position="214"/>
        <end position="236"/>
    </location>
</feature>
<comment type="subcellular location">
    <subcellularLocation>
        <location evidence="1">Cell membrane</location>
        <topology evidence="1">Multi-pass membrane protein</topology>
    </subcellularLocation>
</comment>
<feature type="transmembrane region" description="Helical" evidence="6">
    <location>
        <begin position="16"/>
        <end position="37"/>
    </location>
</feature>
<feature type="transmembrane region" description="Helical" evidence="6">
    <location>
        <begin position="173"/>
        <end position="193"/>
    </location>
</feature>
<evidence type="ECO:0000256" key="4">
    <source>
        <dbReference type="ARBA" id="ARBA00022989"/>
    </source>
</evidence>
<comment type="caution">
    <text evidence="8">The sequence shown here is derived from an EMBL/GenBank/DDBJ whole genome shotgun (WGS) entry which is preliminary data.</text>
</comment>